<dbReference type="OrthoDB" id="5365701at2759"/>
<organism evidence="2 3">
    <name type="scientific">Endocarpon pusillum</name>
    <dbReference type="NCBI Taxonomy" id="364733"/>
    <lineage>
        <taxon>Eukaryota</taxon>
        <taxon>Fungi</taxon>
        <taxon>Dikarya</taxon>
        <taxon>Ascomycota</taxon>
        <taxon>Pezizomycotina</taxon>
        <taxon>Eurotiomycetes</taxon>
        <taxon>Chaetothyriomycetidae</taxon>
        <taxon>Verrucariales</taxon>
        <taxon>Verrucariaceae</taxon>
        <taxon>Endocarpon</taxon>
    </lineage>
</organism>
<comment type="caution">
    <text evidence="2">The sequence shown here is derived from an EMBL/GenBank/DDBJ whole genome shotgun (WGS) entry which is preliminary data.</text>
</comment>
<protein>
    <submittedName>
        <fullName evidence="2">Uncharacterized protein</fullName>
    </submittedName>
</protein>
<sequence length="153" mass="17004">MDNVGKSALQEELKTARSWDQDKESTRIVQETAGSNAETATAPTTLSEHSATDPCDGEIAAQEYDEDNGDAKRKGLPHTTSREKIGNSRHVKPTVSIMDLLQAACKTWNVIKYSRLSTWDAPGEARHLINELRFLETFEPTVAPQWPSCIAQY</sequence>
<feature type="compositionally biased region" description="Basic and acidic residues" evidence="1">
    <location>
        <begin position="9"/>
        <end position="26"/>
    </location>
</feature>
<name>A0A8H7E397_9EURO</name>
<reference evidence="2" key="1">
    <citation type="submission" date="2020-02" db="EMBL/GenBank/DDBJ databases">
        <authorList>
            <person name="Palmer J.M."/>
        </authorList>
    </citation>
    <scope>NUCLEOTIDE SEQUENCE</scope>
    <source>
        <strain evidence="2">EPUS1.4</strain>
        <tissue evidence="2">Thallus</tissue>
    </source>
</reference>
<proteinExistence type="predicted"/>
<feature type="compositionally biased region" description="Polar residues" evidence="1">
    <location>
        <begin position="27"/>
        <end position="49"/>
    </location>
</feature>
<gene>
    <name evidence="2" type="ORF">GJ744_011679</name>
</gene>
<dbReference type="AlphaFoldDB" id="A0A8H7E397"/>
<evidence type="ECO:0000313" key="3">
    <source>
        <dbReference type="Proteomes" id="UP000606974"/>
    </source>
</evidence>
<keyword evidence="3" id="KW-1185">Reference proteome</keyword>
<dbReference type="EMBL" id="JAACFV010000085">
    <property type="protein sequence ID" value="KAF7506533.1"/>
    <property type="molecule type" value="Genomic_DNA"/>
</dbReference>
<evidence type="ECO:0000256" key="1">
    <source>
        <dbReference type="SAM" id="MobiDB-lite"/>
    </source>
</evidence>
<feature type="region of interest" description="Disordered" evidence="1">
    <location>
        <begin position="1"/>
        <end position="87"/>
    </location>
</feature>
<evidence type="ECO:0000313" key="2">
    <source>
        <dbReference type="EMBL" id="KAF7506533.1"/>
    </source>
</evidence>
<dbReference type="Proteomes" id="UP000606974">
    <property type="component" value="Unassembled WGS sequence"/>
</dbReference>
<accession>A0A8H7E397</accession>